<dbReference type="Gene3D" id="1.10.287.760">
    <property type="entry name" value="YqgQ-like"/>
    <property type="match status" value="1"/>
</dbReference>
<dbReference type="OrthoDB" id="2361671at2"/>
<dbReference type="Proteomes" id="UP000070355">
    <property type="component" value="Unassembled WGS sequence"/>
</dbReference>
<reference evidence="2" key="1">
    <citation type="submission" date="2016-01" db="EMBL/GenBank/DDBJ databases">
        <authorList>
            <person name="Mitreva M."/>
            <person name="Pepin K.H."/>
            <person name="Mihindukulasuriya K.A."/>
            <person name="Fulton R."/>
            <person name="Fronick C."/>
            <person name="O'Laughlin M."/>
            <person name="Miner T."/>
            <person name="Herter B."/>
            <person name="Rosa B.A."/>
            <person name="Cordes M."/>
            <person name="Tomlinson C."/>
            <person name="Wollam A."/>
            <person name="Palsikar V.B."/>
            <person name="Mardis E.R."/>
            <person name="Wilson R.K."/>
        </authorList>
    </citation>
    <scope>NUCLEOTIDE SEQUENCE [LARGE SCALE GENOMIC DNA]</scope>
    <source>
        <strain evidence="2">DNF01167</strain>
    </source>
</reference>
<dbReference type="InterPro" id="IPR023164">
    <property type="entry name" value="YqgQ-like_sf"/>
</dbReference>
<dbReference type="AlphaFoldDB" id="A0A134A2U5"/>
<accession>A0A134A2U5</accession>
<dbReference type="RefSeq" id="WP_060913800.1">
    <property type="nucleotide sequence ID" value="NZ_JAGZGJ010000003.1"/>
</dbReference>
<evidence type="ECO:0000313" key="2">
    <source>
        <dbReference type="Proteomes" id="UP000070355"/>
    </source>
</evidence>
<comment type="caution">
    <text evidence="1">The sequence shown here is derived from an EMBL/GenBank/DDBJ whole genome shotgun (WGS) entry which is preliminary data.</text>
</comment>
<dbReference type="SUPFAM" id="SSF158379">
    <property type="entry name" value="YqgQ-like"/>
    <property type="match status" value="1"/>
</dbReference>
<dbReference type="PATRIC" id="fig|1379.3.peg.523"/>
<dbReference type="InterPro" id="IPR009256">
    <property type="entry name" value="YqgQ-like"/>
</dbReference>
<sequence>MINFYDLQQFLKSFGIIIYMKDRRHTLSMVEYEVRELRRLELISKEDFIRAIAIIKHEVNHELSKG</sequence>
<proteinExistence type="predicted"/>
<evidence type="ECO:0008006" key="3">
    <source>
        <dbReference type="Google" id="ProtNLM"/>
    </source>
</evidence>
<name>A0A134A2U5_9BACL</name>
<organism evidence="1 2">
    <name type="scientific">Gemella haemolysans</name>
    <dbReference type="NCBI Taxonomy" id="1379"/>
    <lineage>
        <taxon>Bacteria</taxon>
        <taxon>Bacillati</taxon>
        <taxon>Bacillota</taxon>
        <taxon>Bacilli</taxon>
        <taxon>Bacillales</taxon>
        <taxon>Gemellaceae</taxon>
        <taxon>Gemella</taxon>
    </lineage>
</organism>
<dbReference type="EMBL" id="LSDC01000030">
    <property type="protein sequence ID" value="KXB61960.1"/>
    <property type="molecule type" value="Genomic_DNA"/>
</dbReference>
<dbReference type="Pfam" id="PF06014">
    <property type="entry name" value="YqgQ-like"/>
    <property type="match status" value="1"/>
</dbReference>
<dbReference type="STRING" id="1379.HMPREF3186_00526"/>
<evidence type="ECO:0000313" key="1">
    <source>
        <dbReference type="EMBL" id="KXB61960.1"/>
    </source>
</evidence>
<gene>
    <name evidence="1" type="ORF">HMPREF3186_00526</name>
</gene>
<protein>
    <recommendedName>
        <fullName evidence="3">DUF910 family protein</fullName>
    </recommendedName>
</protein>